<dbReference type="EMBL" id="MN738829">
    <property type="protein sequence ID" value="QHT38234.1"/>
    <property type="molecule type" value="Genomic_DNA"/>
</dbReference>
<accession>A0A6C0FB00</accession>
<proteinExistence type="predicted"/>
<name>A0A6C0FB00_9ZZZZ</name>
<dbReference type="AlphaFoldDB" id="A0A6C0FB00"/>
<sequence length="138" mass="16174">MLRTSKIKELVSKTHPFMREFISPTNTVLYAFSDCIIKYGKVDYNLKCKEHLVLEGKEINIFKQPEGVEYVLERGFVFGFLDDDIFKFEDVENAEDKDILKEIYGKIKKDKPVLEAWSRHKNRLSEIGVKSLWGIPKK</sequence>
<reference evidence="1" key="1">
    <citation type="journal article" date="2020" name="Nature">
        <title>Giant virus diversity and host interactions through global metagenomics.</title>
        <authorList>
            <person name="Schulz F."/>
            <person name="Roux S."/>
            <person name="Paez-Espino D."/>
            <person name="Jungbluth S."/>
            <person name="Walsh D.A."/>
            <person name="Denef V.J."/>
            <person name="McMahon K.D."/>
            <person name="Konstantinidis K.T."/>
            <person name="Eloe-Fadrosh E.A."/>
            <person name="Kyrpides N.C."/>
            <person name="Woyke T."/>
        </authorList>
    </citation>
    <scope>NUCLEOTIDE SEQUENCE</scope>
    <source>
        <strain evidence="1">GVMAG-S-ERX556101-89</strain>
    </source>
</reference>
<evidence type="ECO:0000313" key="1">
    <source>
        <dbReference type="EMBL" id="QHT38234.1"/>
    </source>
</evidence>
<organism evidence="1">
    <name type="scientific">viral metagenome</name>
    <dbReference type="NCBI Taxonomy" id="1070528"/>
    <lineage>
        <taxon>unclassified sequences</taxon>
        <taxon>metagenomes</taxon>
        <taxon>organismal metagenomes</taxon>
    </lineage>
</organism>
<protein>
    <submittedName>
        <fullName evidence="1">Uncharacterized protein</fullName>
    </submittedName>
</protein>